<gene>
    <name evidence="1" type="ORF">POPTR_T006775v4</name>
</gene>
<reference evidence="1 2" key="1">
    <citation type="journal article" date="2006" name="Science">
        <title>The genome of black cottonwood, Populus trichocarpa (Torr. &amp; Gray).</title>
        <authorList>
            <person name="Tuskan G.A."/>
            <person name="Difazio S."/>
            <person name="Jansson S."/>
            <person name="Bohlmann J."/>
            <person name="Grigoriev I."/>
            <person name="Hellsten U."/>
            <person name="Putnam N."/>
            <person name="Ralph S."/>
            <person name="Rombauts S."/>
            <person name="Salamov A."/>
            <person name="Schein J."/>
            <person name="Sterck L."/>
            <person name="Aerts A."/>
            <person name="Bhalerao R.R."/>
            <person name="Bhalerao R.P."/>
            <person name="Blaudez D."/>
            <person name="Boerjan W."/>
            <person name="Brun A."/>
            <person name="Brunner A."/>
            <person name="Busov V."/>
            <person name="Campbell M."/>
            <person name="Carlson J."/>
            <person name="Chalot M."/>
            <person name="Chapman J."/>
            <person name="Chen G.L."/>
            <person name="Cooper D."/>
            <person name="Coutinho P.M."/>
            <person name="Couturier J."/>
            <person name="Covert S."/>
            <person name="Cronk Q."/>
            <person name="Cunningham R."/>
            <person name="Davis J."/>
            <person name="Degroeve S."/>
            <person name="Dejardin A."/>
            <person name="Depamphilis C."/>
            <person name="Detter J."/>
            <person name="Dirks B."/>
            <person name="Dubchak I."/>
            <person name="Duplessis S."/>
            <person name="Ehlting J."/>
            <person name="Ellis B."/>
            <person name="Gendler K."/>
            <person name="Goodstein D."/>
            <person name="Gribskov M."/>
            <person name="Grimwood J."/>
            <person name="Groover A."/>
            <person name="Gunter L."/>
            <person name="Hamberger B."/>
            <person name="Heinze B."/>
            <person name="Helariutta Y."/>
            <person name="Henrissat B."/>
            <person name="Holligan D."/>
            <person name="Holt R."/>
            <person name="Huang W."/>
            <person name="Islam-Faridi N."/>
            <person name="Jones S."/>
            <person name="Jones-Rhoades M."/>
            <person name="Jorgensen R."/>
            <person name="Joshi C."/>
            <person name="Kangasjarvi J."/>
            <person name="Karlsson J."/>
            <person name="Kelleher C."/>
            <person name="Kirkpatrick R."/>
            <person name="Kirst M."/>
            <person name="Kohler A."/>
            <person name="Kalluri U."/>
            <person name="Larimer F."/>
            <person name="Leebens-Mack J."/>
            <person name="Leple J.C."/>
            <person name="Locascio P."/>
            <person name="Lou Y."/>
            <person name="Lucas S."/>
            <person name="Martin F."/>
            <person name="Montanini B."/>
            <person name="Napoli C."/>
            <person name="Nelson D.R."/>
            <person name="Nelson C."/>
            <person name="Nieminen K."/>
            <person name="Nilsson O."/>
            <person name="Pereda V."/>
            <person name="Peter G."/>
            <person name="Philippe R."/>
            <person name="Pilate G."/>
            <person name="Poliakov A."/>
            <person name="Razumovskaya J."/>
            <person name="Richardson P."/>
            <person name="Rinaldi C."/>
            <person name="Ritland K."/>
            <person name="Rouze P."/>
            <person name="Ryaboy D."/>
            <person name="Schmutz J."/>
            <person name="Schrader J."/>
            <person name="Segerman B."/>
            <person name="Shin H."/>
            <person name="Siddiqui A."/>
            <person name="Sterky F."/>
            <person name="Terry A."/>
            <person name="Tsai C.J."/>
            <person name="Uberbacher E."/>
            <person name="Unneberg P."/>
            <person name="Vahala J."/>
            <person name="Wall K."/>
            <person name="Wessler S."/>
            <person name="Yang G."/>
            <person name="Yin T."/>
            <person name="Douglas C."/>
            <person name="Marra M."/>
            <person name="Sandberg G."/>
            <person name="Van de Peer Y."/>
            <person name="Rokhsar D."/>
        </authorList>
    </citation>
    <scope>NUCLEOTIDE SEQUENCE [LARGE SCALE GENOMIC DNA]</scope>
    <source>
        <strain evidence="2">cv. Nisqually</strain>
    </source>
</reference>
<dbReference type="Proteomes" id="UP000006729">
    <property type="component" value="Unassembled WGS sequence"/>
</dbReference>
<organism evidence="1 2">
    <name type="scientific">Populus trichocarpa</name>
    <name type="common">Western balsam poplar</name>
    <name type="synonym">Populus balsamifera subsp. trichocarpa</name>
    <dbReference type="NCBI Taxonomy" id="3694"/>
    <lineage>
        <taxon>Eukaryota</taxon>
        <taxon>Viridiplantae</taxon>
        <taxon>Streptophyta</taxon>
        <taxon>Embryophyta</taxon>
        <taxon>Tracheophyta</taxon>
        <taxon>Spermatophyta</taxon>
        <taxon>Magnoliopsida</taxon>
        <taxon>eudicotyledons</taxon>
        <taxon>Gunneridae</taxon>
        <taxon>Pentapetalae</taxon>
        <taxon>rosids</taxon>
        <taxon>fabids</taxon>
        <taxon>Malpighiales</taxon>
        <taxon>Salicaceae</taxon>
        <taxon>Saliceae</taxon>
        <taxon>Populus</taxon>
    </lineage>
</organism>
<protein>
    <submittedName>
        <fullName evidence="1">Uncharacterized protein</fullName>
    </submittedName>
</protein>
<proteinExistence type="predicted"/>
<keyword evidence="2" id="KW-1185">Reference proteome</keyword>
<evidence type="ECO:0000313" key="2">
    <source>
        <dbReference type="Proteomes" id="UP000006729"/>
    </source>
</evidence>
<accession>A0ACC0RHD3</accession>
<comment type="caution">
    <text evidence="1">The sequence shown here is derived from an EMBL/GenBank/DDBJ whole genome shotgun (WGS) entry which is preliminary data.</text>
</comment>
<dbReference type="EMBL" id="MU628133">
    <property type="protein sequence ID" value="KAI9215664.1"/>
    <property type="molecule type" value="Genomic_DNA"/>
</dbReference>
<evidence type="ECO:0000313" key="1">
    <source>
        <dbReference type="EMBL" id="KAI9215664.1"/>
    </source>
</evidence>
<name>A0ACC0RHD3_POPTR</name>
<sequence>MLHQQLSLTLTWQPSSLTMAAICFDNGSHIIGNIPTITPFAIYVGNCLLASSAHACILQLFQAYHSENILGQVYRYSPNLSITRVTKAHLFSHKRITATRWSVTSHLKSVNACLWDNIPLRVY</sequence>